<comment type="caution">
    <text evidence="2">The sequence shown here is derived from an EMBL/GenBank/DDBJ whole genome shotgun (WGS) entry which is preliminary data.</text>
</comment>
<dbReference type="Pfam" id="PF02368">
    <property type="entry name" value="Big_2"/>
    <property type="match status" value="1"/>
</dbReference>
<evidence type="ECO:0000313" key="3">
    <source>
        <dbReference type="Proteomes" id="UP001577047"/>
    </source>
</evidence>
<dbReference type="InterPro" id="IPR003343">
    <property type="entry name" value="Big_2"/>
</dbReference>
<dbReference type="Gene3D" id="2.60.40.1080">
    <property type="match status" value="1"/>
</dbReference>
<dbReference type="EMBL" id="JBHFXX010000005">
    <property type="protein sequence ID" value="MFB3800386.1"/>
    <property type="molecule type" value="Genomic_DNA"/>
</dbReference>
<accession>A0ABV4Z6Y7</accession>
<sequence>MNDLTVPSVALVQDGKLDPLKIPSTGLPVVMTVSAAHARDVLNLVLEMEGSGQRLYTSANLPIGTSGRPVTLRIPKQLFLDHVADRLTIYYTLAAAGSSPSIAFEVEQGFSGDHQVDLSRHLYRPLYANGQVRLPKTLPGFVYYDRALPGATAYTSSDQSVAAVNSTGRVTLLRNGQSTITARTPQGAQSYSLTVTGIRGLEVLSTSAVTWQNAKRLCDSLGMSMPQERDFRAMVEYYGADLPQALDPRAPLWGESLGAGTAVTLNPVTLKITAESTQANNLRQVVGID</sequence>
<dbReference type="RefSeq" id="WP_304484171.1">
    <property type="nucleotide sequence ID" value="NZ_JAUQOQ010000006.1"/>
</dbReference>
<protein>
    <submittedName>
        <fullName evidence="2">Ig-like domain-containing protein</fullName>
    </submittedName>
</protein>
<name>A0ABV4Z6Y7_9PSED</name>
<feature type="domain" description="BIG2" evidence="1">
    <location>
        <begin position="151"/>
        <end position="195"/>
    </location>
</feature>
<evidence type="ECO:0000313" key="2">
    <source>
        <dbReference type="EMBL" id="MFB3800386.1"/>
    </source>
</evidence>
<proteinExistence type="predicted"/>
<keyword evidence="3" id="KW-1185">Reference proteome</keyword>
<gene>
    <name evidence="2" type="ORF">ACE1YR_08035</name>
</gene>
<dbReference type="InterPro" id="IPR008964">
    <property type="entry name" value="Invasin/intimin_cell_adhesion"/>
</dbReference>
<dbReference type="Proteomes" id="UP001577047">
    <property type="component" value="Unassembled WGS sequence"/>
</dbReference>
<dbReference type="SUPFAM" id="SSF49373">
    <property type="entry name" value="Invasin/intimin cell-adhesion fragments"/>
    <property type="match status" value="1"/>
</dbReference>
<organism evidence="2 3">
    <name type="scientific">Pseudomonas boreofloridensis</name>
    <dbReference type="NCBI Taxonomy" id="3064348"/>
    <lineage>
        <taxon>Bacteria</taxon>
        <taxon>Pseudomonadati</taxon>
        <taxon>Pseudomonadota</taxon>
        <taxon>Gammaproteobacteria</taxon>
        <taxon>Pseudomonadales</taxon>
        <taxon>Pseudomonadaceae</taxon>
        <taxon>Pseudomonas</taxon>
    </lineage>
</organism>
<evidence type="ECO:0000259" key="1">
    <source>
        <dbReference type="Pfam" id="PF02368"/>
    </source>
</evidence>
<reference evidence="2 3" key="1">
    <citation type="submission" date="2024-09" db="EMBL/GenBank/DDBJ databases">
        <authorList>
            <person name="Fullem K."/>
        </authorList>
    </citation>
    <scope>NUCLEOTIDE SEQUENCE [LARGE SCALE GENOMIC DNA]</scope>
    <source>
        <strain evidence="3">K1(2024)</strain>
    </source>
</reference>